<dbReference type="InterPro" id="IPR053134">
    <property type="entry name" value="RNA-dir_DNA_polymerase"/>
</dbReference>
<dbReference type="SUPFAM" id="SSF50630">
    <property type="entry name" value="Acid proteases"/>
    <property type="match status" value="1"/>
</dbReference>
<dbReference type="Pfam" id="PF08284">
    <property type="entry name" value="RVP_2"/>
    <property type="match status" value="1"/>
</dbReference>
<feature type="domain" description="CCHC-type" evidence="3">
    <location>
        <begin position="331"/>
        <end position="344"/>
    </location>
</feature>
<keyword evidence="5" id="KW-1185">Reference proteome</keyword>
<feature type="region of interest" description="Disordered" evidence="2">
    <location>
        <begin position="347"/>
        <end position="404"/>
    </location>
</feature>
<dbReference type="InterPro" id="IPR021109">
    <property type="entry name" value="Peptidase_aspartic_dom_sf"/>
</dbReference>
<gene>
    <name evidence="4" type="ORF">LUZ61_003833</name>
</gene>
<dbReference type="SUPFAM" id="SSF56672">
    <property type="entry name" value="DNA/RNA polymerases"/>
    <property type="match status" value="1"/>
</dbReference>
<dbReference type="InterPro" id="IPR005162">
    <property type="entry name" value="Retrotrans_gag_dom"/>
</dbReference>
<dbReference type="CDD" id="cd00303">
    <property type="entry name" value="retropepsin_like"/>
    <property type="match status" value="1"/>
</dbReference>
<dbReference type="Gene3D" id="2.40.70.10">
    <property type="entry name" value="Acid Proteases"/>
    <property type="match status" value="1"/>
</dbReference>
<reference evidence="4 5" key="1">
    <citation type="journal article" date="2022" name="Cell">
        <title>Repeat-based holocentromeres influence genome architecture and karyotype evolution.</title>
        <authorList>
            <person name="Hofstatter P.G."/>
            <person name="Thangavel G."/>
            <person name="Lux T."/>
            <person name="Neumann P."/>
            <person name="Vondrak T."/>
            <person name="Novak P."/>
            <person name="Zhang M."/>
            <person name="Costa L."/>
            <person name="Castellani M."/>
            <person name="Scott A."/>
            <person name="Toegelov H."/>
            <person name="Fuchs J."/>
            <person name="Mata-Sucre Y."/>
            <person name="Dias Y."/>
            <person name="Vanzela A.L.L."/>
            <person name="Huettel B."/>
            <person name="Almeida C.C.S."/>
            <person name="Simkova H."/>
            <person name="Souza G."/>
            <person name="Pedrosa-Harand A."/>
            <person name="Macas J."/>
            <person name="Mayer K.F.X."/>
            <person name="Houben A."/>
            <person name="Marques A."/>
        </authorList>
    </citation>
    <scope>NUCLEOTIDE SEQUENCE [LARGE SCALE GENOMIC DNA]</scope>
    <source>
        <strain evidence="4">RhyTen1mFocal</strain>
    </source>
</reference>
<dbReference type="EMBL" id="JAMRDG010000001">
    <property type="protein sequence ID" value="KAJ3700128.1"/>
    <property type="molecule type" value="Genomic_DNA"/>
</dbReference>
<dbReference type="GO" id="GO:0008270">
    <property type="term" value="F:zinc ion binding"/>
    <property type="evidence" value="ECO:0007669"/>
    <property type="project" value="UniProtKB-KW"/>
</dbReference>
<feature type="compositionally biased region" description="Basic and acidic residues" evidence="2">
    <location>
        <begin position="15"/>
        <end position="25"/>
    </location>
</feature>
<dbReference type="Pfam" id="PF00078">
    <property type="entry name" value="RVT_1"/>
    <property type="match status" value="1"/>
</dbReference>
<dbReference type="InterPro" id="IPR043502">
    <property type="entry name" value="DNA/RNA_pol_sf"/>
</dbReference>
<dbReference type="InterPro" id="IPR043128">
    <property type="entry name" value="Rev_trsase/Diguanyl_cyclase"/>
</dbReference>
<comment type="caution">
    <text evidence="4">The sequence shown here is derived from an EMBL/GenBank/DDBJ whole genome shotgun (WGS) entry which is preliminary data.</text>
</comment>
<name>A0AAD5ZLM9_9POAL</name>
<dbReference type="InterPro" id="IPR000477">
    <property type="entry name" value="RT_dom"/>
</dbReference>
<keyword evidence="1" id="KW-0863">Zinc-finger</keyword>
<feature type="region of interest" description="Disordered" evidence="2">
    <location>
        <begin position="254"/>
        <end position="300"/>
    </location>
</feature>
<dbReference type="Pfam" id="PF03732">
    <property type="entry name" value="Retrotrans_gag"/>
    <property type="match status" value="1"/>
</dbReference>
<dbReference type="Proteomes" id="UP001210211">
    <property type="component" value="Unassembled WGS sequence"/>
</dbReference>
<evidence type="ECO:0000313" key="5">
    <source>
        <dbReference type="Proteomes" id="UP001210211"/>
    </source>
</evidence>
<dbReference type="FunFam" id="3.30.70.270:FF:000020">
    <property type="entry name" value="Transposon Tf2-6 polyprotein-like Protein"/>
    <property type="match status" value="1"/>
</dbReference>
<feature type="compositionally biased region" description="Low complexity" evidence="2">
    <location>
        <begin position="270"/>
        <end position="284"/>
    </location>
</feature>
<dbReference type="GO" id="GO:0003676">
    <property type="term" value="F:nucleic acid binding"/>
    <property type="evidence" value="ECO:0007669"/>
    <property type="project" value="InterPro"/>
</dbReference>
<feature type="compositionally biased region" description="Gly residues" evidence="2">
    <location>
        <begin position="388"/>
        <end position="404"/>
    </location>
</feature>
<evidence type="ECO:0000256" key="1">
    <source>
        <dbReference type="PROSITE-ProRule" id="PRU00047"/>
    </source>
</evidence>
<evidence type="ECO:0000259" key="3">
    <source>
        <dbReference type="PROSITE" id="PS50158"/>
    </source>
</evidence>
<dbReference type="PANTHER" id="PTHR24559">
    <property type="entry name" value="TRANSPOSON TY3-I GAG-POL POLYPROTEIN"/>
    <property type="match status" value="1"/>
</dbReference>
<feature type="compositionally biased region" description="Low complexity" evidence="2">
    <location>
        <begin position="26"/>
        <end position="45"/>
    </location>
</feature>
<keyword evidence="1" id="KW-0862">Zinc</keyword>
<protein>
    <recommendedName>
        <fullName evidence="3">CCHC-type domain-containing protein</fullName>
    </recommendedName>
</protein>
<dbReference type="AlphaFoldDB" id="A0AAD5ZLM9"/>
<evidence type="ECO:0000256" key="2">
    <source>
        <dbReference type="SAM" id="MobiDB-lite"/>
    </source>
</evidence>
<sequence length="886" mass="98252">MDRRGRHARHAVPAGRDRGRPRREPPQVAEPEVPAQPGQGQQPAGLEQQIAAGIVQGFQAIGRCRGGDGPAVQLGDAVDQFYQWYDWFSRLKPPSFSGGSIEVAEEWLASIKEKLRICRAPEQYQVELATHYLENTARFWCENTKQGFEGEAAQIPWNWFEDKYDDQFVGDLRKENMRERFMNLKQEDKTVAEYHTEFISLSRYAPDIRANADRYRGQFIKGLKPKIAGVVDNPTMRDMKDLLQYAIQLEEHHKREREEAQARNVRPKFSQGQSSSSGNNKGQSSGRGGGRVSGSAQVPVVKAEGKKEILWCRRCNKPHSESTCRVINRTCFGCGSSDHWRKDCAISPSYGQQGSQGSGGHPQGGGRGSVSGGHPQGGGRGSGRDGGRSGGQFGGRGGRVGGRNGGRAGVYAMALEQEDIGSQEMVGEPSSTATTMELLSGIISVSGHSAFVLFDTGCSHTVVSRKFVNLCGWVTTLRGDVSGVHTPLGHFNKIVSECKGLKVLVAGRELEVNAIVLDIIGYDMLLGFDWLVQHNAVIECAKRRIQFSLGKPTRCSLNFRVSGDVIPYISAIEVRHLLGAGCVAYLAAVSVESTGQLDIQSIPVVQEFPDVFPDEISGMPPQREVEFGIELMPGTQPISKAPYRMAPAELKELKVQLEELLAKGFIRPNTSPWGAPLQGLSVYSKIDLRTGYHQLRIKPEDVEKIAFRSRYGHYEYLVMPFGLTNAPAAFMDLMNRVFREYLDSFVVVFIDDILIYSRTSEEHGEHLRAVLTRLREHKLFGKLSKCDFWLKEVAFLGHVISGKGLSVDPAKVRAVADWEQPRTVGEVRSFHGLAGYYRRFVEGFSKIARPLTQLLHKEVKFVWGKAQEESFEKQTYGSTNLGNANT</sequence>
<accession>A0AAD5ZLM9</accession>
<feature type="region of interest" description="Disordered" evidence="2">
    <location>
        <begin position="1"/>
        <end position="45"/>
    </location>
</feature>
<dbReference type="InterPro" id="IPR001878">
    <property type="entry name" value="Znf_CCHC"/>
</dbReference>
<evidence type="ECO:0000313" key="4">
    <source>
        <dbReference type="EMBL" id="KAJ3700128.1"/>
    </source>
</evidence>
<feature type="compositionally biased region" description="Gly residues" evidence="2">
    <location>
        <begin position="354"/>
        <end position="381"/>
    </location>
</feature>
<dbReference type="PROSITE" id="PS50158">
    <property type="entry name" value="ZF_CCHC"/>
    <property type="match status" value="1"/>
</dbReference>
<dbReference type="Gene3D" id="3.30.70.270">
    <property type="match status" value="2"/>
</dbReference>
<dbReference type="Gene3D" id="3.10.10.10">
    <property type="entry name" value="HIV Type 1 Reverse Transcriptase, subunit A, domain 1"/>
    <property type="match status" value="1"/>
</dbReference>
<dbReference type="CDD" id="cd01647">
    <property type="entry name" value="RT_LTR"/>
    <property type="match status" value="1"/>
</dbReference>
<keyword evidence="1" id="KW-0479">Metal-binding</keyword>
<proteinExistence type="predicted"/>
<organism evidence="4 5">
    <name type="scientific">Rhynchospora tenuis</name>
    <dbReference type="NCBI Taxonomy" id="198213"/>
    <lineage>
        <taxon>Eukaryota</taxon>
        <taxon>Viridiplantae</taxon>
        <taxon>Streptophyta</taxon>
        <taxon>Embryophyta</taxon>
        <taxon>Tracheophyta</taxon>
        <taxon>Spermatophyta</taxon>
        <taxon>Magnoliopsida</taxon>
        <taxon>Liliopsida</taxon>
        <taxon>Poales</taxon>
        <taxon>Cyperaceae</taxon>
        <taxon>Cyperoideae</taxon>
        <taxon>Rhynchosporeae</taxon>
        <taxon>Rhynchospora</taxon>
    </lineage>
</organism>
<dbReference type="PANTHER" id="PTHR24559:SF444">
    <property type="entry name" value="REVERSE TRANSCRIPTASE DOMAIN-CONTAINING PROTEIN"/>
    <property type="match status" value="1"/>
</dbReference>
<feature type="compositionally biased region" description="Basic residues" evidence="2">
    <location>
        <begin position="1"/>
        <end position="10"/>
    </location>
</feature>